<accession>A0A3R7N7N7</accession>
<protein>
    <submittedName>
        <fullName evidence="1">Sodium-independent sulfate anion transporter</fullName>
    </submittedName>
</protein>
<gene>
    <name evidence="1" type="ORF">C7M84_001857</name>
</gene>
<dbReference type="EMBL" id="QCYY01001247">
    <property type="protein sequence ID" value="ROT79430.1"/>
    <property type="molecule type" value="Genomic_DNA"/>
</dbReference>
<keyword evidence="2" id="KW-1185">Reference proteome</keyword>
<proteinExistence type="predicted"/>
<comment type="caution">
    <text evidence="1">The sequence shown here is derived from an EMBL/GenBank/DDBJ whole genome shotgun (WGS) entry which is preliminary data.</text>
</comment>
<dbReference type="STRING" id="6689.A0A3R7N7N7"/>
<name>A0A3R7N7N7_PENVA</name>
<sequence>MEMTCVYLVEPRSGLFFPSIDHVRSVVSKAGRGMANGNLTVVVDCKHFVGVDFTAAKGIKGLCMDYEKRHQDLIFINVTPGVERGLRSICDSLNIVASQFELHNSLKTFRYLSYPTLTPLSLFGTVSLAGMESSGVCGNGVIPHENGVISNHTSAPETYSPEHKIVNTVA</sequence>
<dbReference type="InterPro" id="IPR036513">
    <property type="entry name" value="STAS_dom_sf"/>
</dbReference>
<dbReference type="AlphaFoldDB" id="A0A3R7N7N7"/>
<dbReference type="CDD" id="cd07042">
    <property type="entry name" value="STAS_SulP_like_sulfate_transporter"/>
    <property type="match status" value="1"/>
</dbReference>
<evidence type="ECO:0000313" key="2">
    <source>
        <dbReference type="Proteomes" id="UP000283509"/>
    </source>
</evidence>
<evidence type="ECO:0000313" key="1">
    <source>
        <dbReference type="EMBL" id="ROT79430.1"/>
    </source>
</evidence>
<organism evidence="1 2">
    <name type="scientific">Penaeus vannamei</name>
    <name type="common">Whiteleg shrimp</name>
    <name type="synonym">Litopenaeus vannamei</name>
    <dbReference type="NCBI Taxonomy" id="6689"/>
    <lineage>
        <taxon>Eukaryota</taxon>
        <taxon>Metazoa</taxon>
        <taxon>Ecdysozoa</taxon>
        <taxon>Arthropoda</taxon>
        <taxon>Crustacea</taxon>
        <taxon>Multicrustacea</taxon>
        <taxon>Malacostraca</taxon>
        <taxon>Eumalacostraca</taxon>
        <taxon>Eucarida</taxon>
        <taxon>Decapoda</taxon>
        <taxon>Dendrobranchiata</taxon>
        <taxon>Penaeoidea</taxon>
        <taxon>Penaeidae</taxon>
        <taxon>Penaeus</taxon>
    </lineage>
</organism>
<dbReference type="OrthoDB" id="288203at2759"/>
<reference evidence="1 2" key="1">
    <citation type="submission" date="2018-04" db="EMBL/GenBank/DDBJ databases">
        <authorList>
            <person name="Zhang X."/>
            <person name="Yuan J."/>
            <person name="Li F."/>
            <person name="Xiang J."/>
        </authorList>
    </citation>
    <scope>NUCLEOTIDE SEQUENCE [LARGE SCALE GENOMIC DNA]</scope>
    <source>
        <tissue evidence="1">Muscle</tissue>
    </source>
</reference>
<feature type="non-terminal residue" evidence="1">
    <location>
        <position position="1"/>
    </location>
</feature>
<dbReference type="Proteomes" id="UP000283509">
    <property type="component" value="Unassembled WGS sequence"/>
</dbReference>
<reference evidence="1 2" key="2">
    <citation type="submission" date="2019-01" db="EMBL/GenBank/DDBJ databases">
        <title>The decoding of complex shrimp genome reveals the adaptation for benthos swimmer, frequently molting mechanism and breeding impact on genome.</title>
        <authorList>
            <person name="Sun Y."/>
            <person name="Gao Y."/>
            <person name="Yu Y."/>
        </authorList>
    </citation>
    <scope>NUCLEOTIDE SEQUENCE [LARGE SCALE GENOMIC DNA]</scope>
    <source>
        <tissue evidence="1">Muscle</tissue>
    </source>
</reference>
<dbReference type="Gene3D" id="3.30.750.24">
    <property type="entry name" value="STAS domain"/>
    <property type="match status" value="1"/>
</dbReference>